<dbReference type="RefSeq" id="WP_142456920.1">
    <property type="nucleotide sequence ID" value="NZ_FXTJ01000001.1"/>
</dbReference>
<evidence type="ECO:0000259" key="3">
    <source>
        <dbReference type="PROSITE" id="PS50112"/>
    </source>
</evidence>
<dbReference type="GO" id="GO:0016791">
    <property type="term" value="F:phosphatase activity"/>
    <property type="evidence" value="ECO:0007669"/>
    <property type="project" value="TreeGrafter"/>
</dbReference>
<protein>
    <submittedName>
        <fullName evidence="5">PAS domain S-box-containing protein</fullName>
    </submittedName>
</protein>
<dbReference type="PANTHER" id="PTHR43156">
    <property type="entry name" value="STAGE II SPORULATION PROTEIN E-RELATED"/>
    <property type="match status" value="1"/>
</dbReference>
<dbReference type="SMART" id="SM00065">
    <property type="entry name" value="GAF"/>
    <property type="match status" value="2"/>
</dbReference>
<keyword evidence="6" id="KW-1185">Reference proteome</keyword>
<dbReference type="SUPFAM" id="SSF55781">
    <property type="entry name" value="GAF domain-like"/>
    <property type="match status" value="2"/>
</dbReference>
<evidence type="ECO:0000256" key="2">
    <source>
        <dbReference type="SAM" id="MobiDB-lite"/>
    </source>
</evidence>
<dbReference type="Proteomes" id="UP000317484">
    <property type="component" value="Unassembled WGS sequence"/>
</dbReference>
<evidence type="ECO:0000259" key="4">
    <source>
        <dbReference type="PROSITE" id="PS50113"/>
    </source>
</evidence>
<keyword evidence="1" id="KW-0378">Hydrolase</keyword>
<dbReference type="InterPro" id="IPR003018">
    <property type="entry name" value="GAF"/>
</dbReference>
<dbReference type="Pfam" id="PF01590">
    <property type="entry name" value="GAF"/>
    <property type="match status" value="2"/>
</dbReference>
<evidence type="ECO:0000256" key="1">
    <source>
        <dbReference type="ARBA" id="ARBA00022801"/>
    </source>
</evidence>
<feature type="region of interest" description="Disordered" evidence="2">
    <location>
        <begin position="840"/>
        <end position="870"/>
    </location>
</feature>
<dbReference type="Gene3D" id="3.30.450.20">
    <property type="entry name" value="PAS domain"/>
    <property type="match status" value="2"/>
</dbReference>
<feature type="domain" description="PAS" evidence="3">
    <location>
        <begin position="307"/>
        <end position="377"/>
    </location>
</feature>
<dbReference type="Gene3D" id="2.10.70.100">
    <property type="match status" value="1"/>
</dbReference>
<dbReference type="InterPro" id="IPR052016">
    <property type="entry name" value="Bact_Sigma-Reg"/>
</dbReference>
<dbReference type="AlphaFoldDB" id="A0A521BF67"/>
<dbReference type="SMART" id="SM00091">
    <property type="entry name" value="PAS"/>
    <property type="match status" value="2"/>
</dbReference>
<name>A0A521BF67_9ACTN</name>
<dbReference type="Pfam" id="PF08447">
    <property type="entry name" value="PAS_3"/>
    <property type="match status" value="1"/>
</dbReference>
<dbReference type="EMBL" id="FXTJ01000001">
    <property type="protein sequence ID" value="SMO45723.1"/>
    <property type="molecule type" value="Genomic_DNA"/>
</dbReference>
<dbReference type="Gene3D" id="3.60.40.10">
    <property type="entry name" value="PPM-type phosphatase domain"/>
    <property type="match status" value="1"/>
</dbReference>
<dbReference type="InterPro" id="IPR000014">
    <property type="entry name" value="PAS"/>
</dbReference>
<dbReference type="NCBIfam" id="TIGR00229">
    <property type="entry name" value="sensory_box"/>
    <property type="match status" value="1"/>
</dbReference>
<sequence length="870" mass="94046">MDDTSGLPREPQVAGPRAAAELLLADRPRARAARRLRLRDASVVLDRLAELAARLVGAPIAQISLLDDVEVVVAGTGLPPGTVGRESPLDLTACAVPAAERAPVVVPDVHDEPRAAELPQVRAGLVGAYLGVPLIDTAGHTVGVLCVAAPTPRPWSDTDLATLRQLAAAAVSELELAALRAEYESDRVRWGLAVDAAGIGTFDWDLHTGELTWDAQLVEMFGYSDGEFGGSIDDFNARVHPDDLPRVTDALQASIASCGDYEAEYRVVWPTGDTRWVQARGRTLADESGAASRVLGAAYDTTAERAAGLRVTRVLEAMPAGFYSLDREWRFTHVNAEAERLLGADRDELLGQELWTAFPAAVNSVFEESYRTAVRTGTPVQFDAHYPAPLNGWYEVRAWPSPEGLSVYFLEVTERRRVQARAERATQRLALLAQVSAELAGALDPQTATAHLPRLVVPALADWCIVTVVDPDGRPRDVGHWHAVPSSRPLVERYAATRLDAMPATAPLMRALLTGEPVMERSEAVRDVLADGEARDVVSALDPESAIALPLRGRDRTLGVMTLFFRRGWTPRDEDLATAQDVADRAGLALDNARLYGQQRALAEGLQRSLLTEPPEPDHAEIAVRYLPAAEAARVGGDWYDAFLQPGGATMLVIGDVVGHDTEAAAAMGQLRALLRGIATYSDAGPGEVLRGLDASMAVLQARVLATATVARFEQTDDERRRGVTRMRWANAGHLPPLVINPDGSVAELATWRGDLLLGVDPDALREESVVTLDRGATVLLFTDGLIERRDADLDAGMARLREALRELVGRPLHELLDQVLHRLVDGRPEDDVALVAVRLHPQDSPRPPEAGPNRVPDVVPEDPASPSRR</sequence>
<dbReference type="InterPro" id="IPR029016">
    <property type="entry name" value="GAF-like_dom_sf"/>
</dbReference>
<feature type="domain" description="PAS" evidence="3">
    <location>
        <begin position="213"/>
        <end position="258"/>
    </location>
</feature>
<proteinExistence type="predicted"/>
<dbReference type="Pfam" id="PF08448">
    <property type="entry name" value="PAS_4"/>
    <property type="match status" value="1"/>
</dbReference>
<dbReference type="SMART" id="SM00331">
    <property type="entry name" value="PP2C_SIG"/>
    <property type="match status" value="1"/>
</dbReference>
<dbReference type="PROSITE" id="PS50112">
    <property type="entry name" value="PAS"/>
    <property type="match status" value="2"/>
</dbReference>
<evidence type="ECO:0000313" key="6">
    <source>
        <dbReference type="Proteomes" id="UP000317484"/>
    </source>
</evidence>
<feature type="domain" description="PAC" evidence="4">
    <location>
        <begin position="261"/>
        <end position="313"/>
    </location>
</feature>
<dbReference type="PROSITE" id="PS50113">
    <property type="entry name" value="PAC"/>
    <property type="match status" value="1"/>
</dbReference>
<dbReference type="Gene3D" id="3.30.450.40">
    <property type="match status" value="2"/>
</dbReference>
<dbReference type="CDD" id="cd00130">
    <property type="entry name" value="PAS"/>
    <property type="match status" value="2"/>
</dbReference>
<dbReference type="InterPro" id="IPR036457">
    <property type="entry name" value="PPM-type-like_dom_sf"/>
</dbReference>
<evidence type="ECO:0000313" key="5">
    <source>
        <dbReference type="EMBL" id="SMO45723.1"/>
    </source>
</evidence>
<dbReference type="InterPro" id="IPR013656">
    <property type="entry name" value="PAS_4"/>
</dbReference>
<accession>A0A521BF67</accession>
<dbReference type="PANTHER" id="PTHR43156:SF2">
    <property type="entry name" value="STAGE II SPORULATION PROTEIN E"/>
    <property type="match status" value="1"/>
</dbReference>
<dbReference type="SUPFAM" id="SSF81606">
    <property type="entry name" value="PP2C-like"/>
    <property type="match status" value="1"/>
</dbReference>
<reference evidence="5 6" key="1">
    <citation type="submission" date="2017-05" db="EMBL/GenBank/DDBJ databases">
        <authorList>
            <person name="Varghese N."/>
            <person name="Submissions S."/>
        </authorList>
    </citation>
    <scope>NUCLEOTIDE SEQUENCE [LARGE SCALE GENOMIC DNA]</scope>
    <source>
        <strain evidence="5 6">DSM 46834</strain>
    </source>
</reference>
<dbReference type="InterPro" id="IPR035965">
    <property type="entry name" value="PAS-like_dom_sf"/>
</dbReference>
<gene>
    <name evidence="5" type="ORF">SAMN06273567_101703</name>
</gene>
<dbReference type="Pfam" id="PF07228">
    <property type="entry name" value="SpoIIE"/>
    <property type="match status" value="1"/>
</dbReference>
<dbReference type="InterPro" id="IPR000700">
    <property type="entry name" value="PAS-assoc_C"/>
</dbReference>
<dbReference type="SUPFAM" id="SSF55785">
    <property type="entry name" value="PYP-like sensor domain (PAS domain)"/>
    <property type="match status" value="2"/>
</dbReference>
<organism evidence="5 6">
    <name type="scientific">Geodermatophilus aquaeductus</name>
    <dbReference type="NCBI Taxonomy" id="1564161"/>
    <lineage>
        <taxon>Bacteria</taxon>
        <taxon>Bacillati</taxon>
        <taxon>Actinomycetota</taxon>
        <taxon>Actinomycetes</taxon>
        <taxon>Geodermatophilales</taxon>
        <taxon>Geodermatophilaceae</taxon>
        <taxon>Geodermatophilus</taxon>
    </lineage>
</organism>
<dbReference type="InterPro" id="IPR013655">
    <property type="entry name" value="PAS_fold_3"/>
</dbReference>
<dbReference type="InterPro" id="IPR001932">
    <property type="entry name" value="PPM-type_phosphatase-like_dom"/>
</dbReference>